<dbReference type="InterPro" id="IPR008754">
    <property type="entry name" value="Peptidase_M43"/>
</dbReference>
<keyword evidence="4 9" id="KW-0732">Signal</keyword>
<feature type="domain" description="Peptidase M43 pregnancy-associated plasma-A" evidence="10">
    <location>
        <begin position="133"/>
        <end position="291"/>
    </location>
</feature>
<evidence type="ECO:0000256" key="3">
    <source>
        <dbReference type="ARBA" id="ARBA00022723"/>
    </source>
</evidence>
<dbReference type="InterPro" id="IPR024079">
    <property type="entry name" value="MetalloPept_cat_dom_sf"/>
</dbReference>
<feature type="domain" description="Secretion system C-terminal sorting" evidence="11">
    <location>
        <begin position="729"/>
        <end position="802"/>
    </location>
</feature>
<dbReference type="SUPFAM" id="SSF55486">
    <property type="entry name" value="Metalloproteases ('zincins'), catalytic domain"/>
    <property type="match status" value="1"/>
</dbReference>
<evidence type="ECO:0000256" key="1">
    <source>
        <dbReference type="ARBA" id="ARBA00008721"/>
    </source>
</evidence>
<sequence length="807" mass="88801">MKPFGSSLAAMYFVAFFAIQAAGQTPVCSTPPPTRAFGQALLELERQYLRQQAGKRLTDEVTDVAIRVNVMQFSNGDGPVTKPQVDTCIAYLNQAFLPAGIRFHLDGQVNFVKDDRWASLTNNDEVQAMRRLYDVNQAINLYMISNPLTSSSYAMFPSNSANSNFIFINNFSDFENLCKYLLPHEFGHYFGLFHPFETGMGRELVTRGPEANCETTGDLICDTPADPTPYGNCFRSYDSDTKVCERYCRVTDERGEVYTPDFDNFMSYFTPFCPANYHFTPGQYLRMKVGLQFRLRETCVGKERYSVTGTLPDTYMLADSLYEPAGGQAANNPLAFCRNATVYTSFTPVGSFQPDNEFKVAIWASDRDMLVRKVTEVSAAAVPGKPHTLAFSIPEALKELTVYQVQVVSTHPALSGCLNSKIVNIIETPTVRLAAATTSAESITVGFGEAVPVRVTTESEGYQKLTLRINDQVIPFFEAGVTSWKQVETDYQTPVRFFKNSSVEIRDVRVPCGSARVNGKLTVIVRPPVLKTQLPAGFSACAGQTINVPFQSDIPTEVMAGNYLLQLSDQNGQFADDSTTIIGESRTGAIQAVLPSSLPMGSSYRTRLMIRTPQGRIVGEPSPPLTVRPRPQATVTSEPVSIYVADRTRLTIAFTGEPPWSYTLSNGQSFTASQSPATVVVKPVETTAYRVTTVQNACGAGTASGSTTVTVLKPLGSPPVYSRTLTVRLWPNPSQNKVYVEWTEQPGRTVNLAVINPKGQVLRTIPLKGTGLPQQQEINVSLWPAGSYVIRATGSRGHQTLRFMVYK</sequence>
<evidence type="ECO:0000256" key="7">
    <source>
        <dbReference type="ARBA" id="ARBA00023049"/>
    </source>
</evidence>
<feature type="chain" id="PRO_5016427314" evidence="9">
    <location>
        <begin position="22"/>
        <end position="807"/>
    </location>
</feature>
<keyword evidence="6" id="KW-0862">Zinc</keyword>
<organism evidence="12 13">
    <name type="scientific">Larkinella arboricola</name>
    <dbReference type="NCBI Taxonomy" id="643671"/>
    <lineage>
        <taxon>Bacteria</taxon>
        <taxon>Pseudomonadati</taxon>
        <taxon>Bacteroidota</taxon>
        <taxon>Cytophagia</taxon>
        <taxon>Cytophagales</taxon>
        <taxon>Spirosomataceae</taxon>
        <taxon>Larkinella</taxon>
    </lineage>
</organism>
<dbReference type="RefSeq" id="WP_111629485.1">
    <property type="nucleotide sequence ID" value="NZ_QLMC01000004.1"/>
</dbReference>
<evidence type="ECO:0000313" key="13">
    <source>
        <dbReference type="Proteomes" id="UP000248790"/>
    </source>
</evidence>
<gene>
    <name evidence="12" type="ORF">LX87_03436</name>
</gene>
<dbReference type="AlphaFoldDB" id="A0A327WSS5"/>
<comment type="caution">
    <text evidence="12">The sequence shown here is derived from an EMBL/GenBank/DDBJ whole genome shotgun (WGS) entry which is preliminary data.</text>
</comment>
<keyword evidence="7" id="KW-0482">Metalloprotease</keyword>
<comment type="similarity">
    <text evidence="1">Belongs to the peptidase M43B family.</text>
</comment>
<evidence type="ECO:0000256" key="5">
    <source>
        <dbReference type="ARBA" id="ARBA00022801"/>
    </source>
</evidence>
<dbReference type="GO" id="GO:0006508">
    <property type="term" value="P:proteolysis"/>
    <property type="evidence" value="ECO:0007669"/>
    <property type="project" value="UniProtKB-KW"/>
</dbReference>
<evidence type="ECO:0000313" key="12">
    <source>
        <dbReference type="EMBL" id="RAJ95688.1"/>
    </source>
</evidence>
<keyword evidence="5" id="KW-0378">Hydrolase</keyword>
<reference evidence="12 13" key="1">
    <citation type="submission" date="2018-06" db="EMBL/GenBank/DDBJ databases">
        <title>Genomic Encyclopedia of Archaeal and Bacterial Type Strains, Phase II (KMG-II): from individual species to whole genera.</title>
        <authorList>
            <person name="Goeker M."/>
        </authorList>
    </citation>
    <scope>NUCLEOTIDE SEQUENCE [LARGE SCALE GENOMIC DNA]</scope>
    <source>
        <strain evidence="12 13">DSM 21851</strain>
    </source>
</reference>
<dbReference type="OrthoDB" id="6278496at2"/>
<keyword evidence="8" id="KW-1015">Disulfide bond</keyword>
<dbReference type="Pfam" id="PF05572">
    <property type="entry name" value="Peptidase_M43"/>
    <property type="match status" value="1"/>
</dbReference>
<evidence type="ECO:0000256" key="4">
    <source>
        <dbReference type="ARBA" id="ARBA00022729"/>
    </source>
</evidence>
<keyword evidence="13" id="KW-1185">Reference proteome</keyword>
<evidence type="ECO:0000256" key="8">
    <source>
        <dbReference type="ARBA" id="ARBA00023157"/>
    </source>
</evidence>
<dbReference type="InterPro" id="IPR026444">
    <property type="entry name" value="Secre_tail"/>
</dbReference>
<dbReference type="NCBIfam" id="TIGR04183">
    <property type="entry name" value="Por_Secre_tail"/>
    <property type="match status" value="1"/>
</dbReference>
<dbReference type="EMBL" id="QLMC01000004">
    <property type="protein sequence ID" value="RAJ95688.1"/>
    <property type="molecule type" value="Genomic_DNA"/>
</dbReference>
<evidence type="ECO:0000259" key="10">
    <source>
        <dbReference type="Pfam" id="PF05572"/>
    </source>
</evidence>
<evidence type="ECO:0000256" key="2">
    <source>
        <dbReference type="ARBA" id="ARBA00022670"/>
    </source>
</evidence>
<evidence type="ECO:0000256" key="6">
    <source>
        <dbReference type="ARBA" id="ARBA00022833"/>
    </source>
</evidence>
<accession>A0A327WSS5</accession>
<dbReference type="PANTHER" id="PTHR47466:SF1">
    <property type="entry name" value="METALLOPROTEASE MEP1 (AFU_ORTHOLOGUE AFUA_1G07730)-RELATED"/>
    <property type="match status" value="1"/>
</dbReference>
<evidence type="ECO:0000256" key="9">
    <source>
        <dbReference type="SAM" id="SignalP"/>
    </source>
</evidence>
<dbReference type="Gene3D" id="3.40.390.10">
    <property type="entry name" value="Collagenase (Catalytic Domain)"/>
    <property type="match status" value="1"/>
</dbReference>
<dbReference type="Pfam" id="PF18962">
    <property type="entry name" value="Por_Secre_tail"/>
    <property type="match status" value="1"/>
</dbReference>
<evidence type="ECO:0000259" key="11">
    <source>
        <dbReference type="Pfam" id="PF18962"/>
    </source>
</evidence>
<feature type="signal peptide" evidence="9">
    <location>
        <begin position="1"/>
        <end position="21"/>
    </location>
</feature>
<dbReference type="GO" id="GO:0046872">
    <property type="term" value="F:metal ion binding"/>
    <property type="evidence" value="ECO:0007669"/>
    <property type="project" value="UniProtKB-KW"/>
</dbReference>
<dbReference type="Proteomes" id="UP000248790">
    <property type="component" value="Unassembled WGS sequence"/>
</dbReference>
<protein>
    <submittedName>
        <fullName evidence="12">Putative secreted protein (Por secretion system target)</fullName>
    </submittedName>
</protein>
<dbReference type="GO" id="GO:0008237">
    <property type="term" value="F:metallopeptidase activity"/>
    <property type="evidence" value="ECO:0007669"/>
    <property type="project" value="UniProtKB-KW"/>
</dbReference>
<keyword evidence="2" id="KW-0645">Protease</keyword>
<proteinExistence type="inferred from homology"/>
<name>A0A327WSS5_LARAB</name>
<dbReference type="PANTHER" id="PTHR47466">
    <property type="match status" value="1"/>
</dbReference>
<keyword evidence="3" id="KW-0479">Metal-binding</keyword>